<comment type="function">
    <text evidence="8">The phosphoenolpyruvate-dependent sugar phosphotransferase system (PTS), a major carbohydrate active -transport system, catalyzes the phosphorylation of incoming sugar substrates concomitant with their translocation across the cell membrane.</text>
</comment>
<keyword evidence="5 9" id="KW-0812">Transmembrane</keyword>
<dbReference type="InterPro" id="IPR051088">
    <property type="entry name" value="PTS_Sugar-EIIC/EIIB"/>
</dbReference>
<feature type="transmembrane region" description="Helical" evidence="9">
    <location>
        <begin position="28"/>
        <end position="52"/>
    </location>
</feature>
<keyword evidence="4 8" id="KW-0762">Sugar transport</keyword>
<evidence type="ECO:0000256" key="5">
    <source>
        <dbReference type="ARBA" id="ARBA00022692"/>
    </source>
</evidence>
<evidence type="ECO:0000256" key="1">
    <source>
        <dbReference type="ARBA" id="ARBA00004651"/>
    </source>
</evidence>
<feature type="transmembrane region" description="Helical" evidence="9">
    <location>
        <begin position="398"/>
        <end position="415"/>
    </location>
</feature>
<evidence type="ECO:0000256" key="7">
    <source>
        <dbReference type="ARBA" id="ARBA00023136"/>
    </source>
</evidence>
<keyword evidence="7 8" id="KW-0472">Membrane</keyword>
<keyword evidence="3 8" id="KW-1003">Cell membrane</keyword>
<evidence type="ECO:0000313" key="12">
    <source>
        <dbReference type="Proteomes" id="UP001501577"/>
    </source>
</evidence>
<feature type="transmembrane region" description="Helical" evidence="9">
    <location>
        <begin position="329"/>
        <end position="351"/>
    </location>
</feature>
<dbReference type="RefSeq" id="WP_068708236.1">
    <property type="nucleotide sequence ID" value="NZ_BAAAXQ010000006.1"/>
</dbReference>
<accession>A0ABN3Y0E8</accession>
<keyword evidence="6 9" id="KW-1133">Transmembrane helix</keyword>
<comment type="subcellular location">
    <subcellularLocation>
        <location evidence="1">Cell membrane</location>
        <topology evidence="1">Multi-pass membrane protein</topology>
    </subcellularLocation>
</comment>
<feature type="transmembrane region" description="Helical" evidence="9">
    <location>
        <begin position="141"/>
        <end position="160"/>
    </location>
</feature>
<dbReference type="PIRSF" id="PIRSF006351">
    <property type="entry name" value="PTS_EIIC-Cellobiose"/>
    <property type="match status" value="1"/>
</dbReference>
<feature type="transmembrane region" description="Helical" evidence="9">
    <location>
        <begin position="289"/>
        <end position="309"/>
    </location>
</feature>
<dbReference type="PANTHER" id="PTHR33989">
    <property type="match status" value="1"/>
</dbReference>
<proteinExistence type="predicted"/>
<dbReference type="InterPro" id="IPR004796">
    <property type="entry name" value="PTS_IIC_cello"/>
</dbReference>
<evidence type="ECO:0000256" key="4">
    <source>
        <dbReference type="ARBA" id="ARBA00022597"/>
    </source>
</evidence>
<evidence type="ECO:0000256" key="8">
    <source>
        <dbReference type="PIRNR" id="PIRNR006351"/>
    </source>
</evidence>
<dbReference type="EMBL" id="BAAAXQ010000006">
    <property type="protein sequence ID" value="GAA3009709.1"/>
    <property type="molecule type" value="Genomic_DNA"/>
</dbReference>
<feature type="transmembrane region" description="Helical" evidence="9">
    <location>
        <begin position="181"/>
        <end position="204"/>
    </location>
</feature>
<keyword evidence="2 8" id="KW-0813">Transport</keyword>
<organism evidence="11 12">
    <name type="scientific">Tetragenococcus solitarius</name>
    <dbReference type="NCBI Taxonomy" id="71453"/>
    <lineage>
        <taxon>Bacteria</taxon>
        <taxon>Bacillati</taxon>
        <taxon>Bacillota</taxon>
        <taxon>Bacilli</taxon>
        <taxon>Lactobacillales</taxon>
        <taxon>Enterococcaceae</taxon>
        <taxon>Tetragenococcus</taxon>
    </lineage>
</organism>
<name>A0ABN3Y0E8_9ENTE</name>
<keyword evidence="12" id="KW-1185">Reference proteome</keyword>
<evidence type="ECO:0000259" key="10">
    <source>
        <dbReference type="PROSITE" id="PS51105"/>
    </source>
</evidence>
<feature type="transmembrane region" description="Helical" evidence="9">
    <location>
        <begin position="224"/>
        <end position="246"/>
    </location>
</feature>
<comment type="caution">
    <text evidence="11">The sequence shown here is derived from an EMBL/GenBank/DDBJ whole genome shotgun (WGS) entry which is preliminary data.</text>
</comment>
<feature type="transmembrane region" description="Helical" evidence="9">
    <location>
        <begin position="358"/>
        <end position="378"/>
    </location>
</feature>
<dbReference type="InterPro" id="IPR003352">
    <property type="entry name" value="PTS_EIIC"/>
</dbReference>
<evidence type="ECO:0000256" key="9">
    <source>
        <dbReference type="SAM" id="Phobius"/>
    </source>
</evidence>
<dbReference type="PANTHER" id="PTHR33989:SF10">
    <property type="entry name" value="PERMEASE IIC COMPONENT"/>
    <property type="match status" value="1"/>
</dbReference>
<dbReference type="NCBIfam" id="TIGR00410">
    <property type="entry name" value="lacE"/>
    <property type="match status" value="1"/>
</dbReference>
<dbReference type="Proteomes" id="UP001501577">
    <property type="component" value="Unassembled WGS sequence"/>
</dbReference>
<dbReference type="InterPro" id="IPR004501">
    <property type="entry name" value="PTS_EIIC_3"/>
</dbReference>
<evidence type="ECO:0000256" key="3">
    <source>
        <dbReference type="ARBA" id="ARBA00022475"/>
    </source>
</evidence>
<evidence type="ECO:0000313" key="11">
    <source>
        <dbReference type="EMBL" id="GAA3009709.1"/>
    </source>
</evidence>
<evidence type="ECO:0000256" key="6">
    <source>
        <dbReference type="ARBA" id="ARBA00022989"/>
    </source>
</evidence>
<evidence type="ECO:0000256" key="2">
    <source>
        <dbReference type="ARBA" id="ARBA00022448"/>
    </source>
</evidence>
<gene>
    <name evidence="11" type="ORF">GCM10019998_02280</name>
</gene>
<dbReference type="PROSITE" id="PS51105">
    <property type="entry name" value="PTS_EIIC_TYPE_3"/>
    <property type="match status" value="1"/>
</dbReference>
<feature type="transmembrane region" description="Helical" evidence="9">
    <location>
        <begin position="101"/>
        <end position="121"/>
    </location>
</feature>
<reference evidence="11 12" key="1">
    <citation type="journal article" date="2019" name="Int. J. Syst. Evol. Microbiol.">
        <title>The Global Catalogue of Microorganisms (GCM) 10K type strain sequencing project: providing services to taxonomists for standard genome sequencing and annotation.</title>
        <authorList>
            <consortium name="The Broad Institute Genomics Platform"/>
            <consortium name="The Broad Institute Genome Sequencing Center for Infectious Disease"/>
            <person name="Wu L."/>
            <person name="Ma J."/>
        </authorList>
    </citation>
    <scope>NUCLEOTIDE SEQUENCE [LARGE SCALE GENOMIC DNA]</scope>
    <source>
        <strain evidence="11 12">JCM 8736</strain>
    </source>
</reference>
<feature type="domain" description="PTS EIIC type-3" evidence="10">
    <location>
        <begin position="5"/>
        <end position="414"/>
    </location>
</feature>
<sequence length="430" mass="46814">MNSRFMNKFIEIASKIGNQVHLRSLRDAFATIIPMFILAGLAVLINNVLFPFIFSGETLATAQDFGNSINNGTLNVAGLLLCPTIAYFLSSNKGFANPISAAVVALATYITIMPLAVEVPFKDSTVETTGALTYENLGTEAMFVGIIIGLAATEILLALNKMKFLRISLGEQVPPAVSKSFSTMLPALITVALFAALSLILQLTLHMDLITLIVTLIQQPLRKVGTSLAGWLFLYNFGNLLFTFGIHQSVINGPFTEPFLTQNINENMLAYSQGTEPPNILTISFQTSFVQMGGTGATFCLLIAILIFSRMKSYREVAKLSLAPGLFEINEPMIFGLPIVFNLPMIIPFVIVPVVQALLAYAVTAIGWVSKTVVFIPWVTPPVISGYLATAGDWRAPVLQVILIALGVIIYLPFLKVSERVLKRQAEMNE</sequence>
<dbReference type="Pfam" id="PF02378">
    <property type="entry name" value="PTS_EIIC"/>
    <property type="match status" value="1"/>
</dbReference>
<feature type="transmembrane region" description="Helical" evidence="9">
    <location>
        <begin position="72"/>
        <end position="89"/>
    </location>
</feature>
<protein>
    <recommendedName>
        <fullName evidence="8">Permease IIC component</fullName>
    </recommendedName>
</protein>